<dbReference type="EMBL" id="AP012337">
    <property type="protein sequence ID" value="BAL98129.1"/>
    <property type="molecule type" value="Genomic_DNA"/>
</dbReference>
<dbReference type="RefSeq" id="WP_014431372.1">
    <property type="nucleotide sequence ID" value="NC_017079.1"/>
</dbReference>
<accession>I0HYP2</accession>
<dbReference type="STRING" id="926550.CLDAP_00900"/>
<dbReference type="eggNOG" id="COG5464">
    <property type="taxonomic scope" value="Bacteria"/>
</dbReference>
<dbReference type="KEGG" id="cap:CLDAP_00900"/>
<organism evidence="1 2">
    <name type="scientific">Caldilinea aerophila (strain DSM 14535 / JCM 11387 / NBRC 104270 / STL-6-O1)</name>
    <dbReference type="NCBI Taxonomy" id="926550"/>
    <lineage>
        <taxon>Bacteria</taxon>
        <taxon>Bacillati</taxon>
        <taxon>Chloroflexota</taxon>
        <taxon>Caldilineae</taxon>
        <taxon>Caldilineales</taxon>
        <taxon>Caldilineaceae</taxon>
        <taxon>Caldilinea</taxon>
    </lineage>
</organism>
<dbReference type="HOGENOM" id="CLU_2394232_0_0_0"/>
<evidence type="ECO:0000313" key="2">
    <source>
        <dbReference type="Proteomes" id="UP000007880"/>
    </source>
</evidence>
<keyword evidence="2" id="KW-1185">Reference proteome</keyword>
<name>I0HYP2_CALAS</name>
<protein>
    <recommendedName>
        <fullName evidence="3">Transposase</fullName>
    </recommendedName>
</protein>
<evidence type="ECO:0000313" key="1">
    <source>
        <dbReference type="EMBL" id="BAL98129.1"/>
    </source>
</evidence>
<reference evidence="1 2" key="1">
    <citation type="submission" date="2012-02" db="EMBL/GenBank/DDBJ databases">
        <title>Complete genome sequence of Caldilinea aerophila DSM 14535 (= NBRC 102666).</title>
        <authorList>
            <person name="Oguchi A."/>
            <person name="Hosoyama A."/>
            <person name="Sekine M."/>
            <person name="Fukai R."/>
            <person name="Kato Y."/>
            <person name="Nakamura S."/>
            <person name="Hanada S."/>
            <person name="Yamazaki S."/>
            <person name="Fujita N."/>
        </authorList>
    </citation>
    <scope>NUCLEOTIDE SEQUENCE [LARGE SCALE GENOMIC DNA]</scope>
    <source>
        <strain evidence="2">DSM 14535 / JCM 11387 / NBRC 104270 / STL-6-O1</strain>
    </source>
</reference>
<proteinExistence type="predicted"/>
<dbReference type="Proteomes" id="UP000007880">
    <property type="component" value="Chromosome"/>
</dbReference>
<gene>
    <name evidence="1" type="ordered locus">CLDAP_00900</name>
</gene>
<dbReference type="AlphaFoldDB" id="I0HYP2"/>
<evidence type="ECO:0008006" key="3">
    <source>
        <dbReference type="Google" id="ProtNLM"/>
    </source>
</evidence>
<sequence length="100" mass="11123">MNEFAAQVRQYAPETGGDMLTYAEELRQEGLQEGLQKGLQEGLQKGELKGKLETIESLLAVGTEWSLITRATGITPEEFERLKAEVRGLKADRPLEGDQM</sequence>